<evidence type="ECO:0000259" key="15">
    <source>
        <dbReference type="PROSITE" id="PS51910"/>
    </source>
</evidence>
<dbReference type="GO" id="GO:0006032">
    <property type="term" value="P:chitin catabolic process"/>
    <property type="evidence" value="ECO:0007669"/>
    <property type="project" value="UniProtKB-KW"/>
</dbReference>
<dbReference type="Pfam" id="PF01607">
    <property type="entry name" value="CBM_14"/>
    <property type="match status" value="1"/>
</dbReference>
<dbReference type="EC" id="3.2.1.14" evidence="3"/>
<dbReference type="InterPro" id="IPR002557">
    <property type="entry name" value="Chitin-bd_dom"/>
</dbReference>
<evidence type="ECO:0000256" key="10">
    <source>
        <dbReference type="ARBA" id="ARBA00023295"/>
    </source>
</evidence>
<dbReference type="InterPro" id="IPR011583">
    <property type="entry name" value="Chitinase_II/V-like_cat"/>
</dbReference>
<evidence type="ECO:0000256" key="12">
    <source>
        <dbReference type="RuleBase" id="RU000489"/>
    </source>
</evidence>
<keyword evidence="6 12" id="KW-0378">Hydrolase</keyword>
<dbReference type="InterPro" id="IPR001223">
    <property type="entry name" value="Glyco_hydro18_cat"/>
</dbReference>
<proteinExistence type="inferred from homology"/>
<dbReference type="InterPro" id="IPR017853">
    <property type="entry name" value="GH"/>
</dbReference>
<dbReference type="SMART" id="SM00636">
    <property type="entry name" value="Glyco_18"/>
    <property type="match status" value="1"/>
</dbReference>
<feature type="domain" description="Chitin-binding type-2" evidence="14">
    <location>
        <begin position="479"/>
        <end position="535"/>
    </location>
</feature>
<evidence type="ECO:0000256" key="4">
    <source>
        <dbReference type="ARBA" id="ARBA00022669"/>
    </source>
</evidence>
<organism evidence="16 17">
    <name type="scientific">Parthenolecanium corni</name>
    <dbReference type="NCBI Taxonomy" id="536013"/>
    <lineage>
        <taxon>Eukaryota</taxon>
        <taxon>Metazoa</taxon>
        <taxon>Ecdysozoa</taxon>
        <taxon>Arthropoda</taxon>
        <taxon>Hexapoda</taxon>
        <taxon>Insecta</taxon>
        <taxon>Pterygota</taxon>
        <taxon>Neoptera</taxon>
        <taxon>Paraneoptera</taxon>
        <taxon>Hemiptera</taxon>
        <taxon>Sternorrhyncha</taxon>
        <taxon>Coccoidea</taxon>
        <taxon>Coccidae</taxon>
        <taxon>Parthenolecanium</taxon>
    </lineage>
</organism>
<dbReference type="Pfam" id="PF00704">
    <property type="entry name" value="Glyco_hydro_18"/>
    <property type="match status" value="1"/>
</dbReference>
<reference evidence="16 17" key="1">
    <citation type="submission" date="2024-03" db="EMBL/GenBank/DDBJ databases">
        <title>Adaptation during the transition from Ophiocordyceps entomopathogen to insect associate is accompanied by gene loss and intensified selection.</title>
        <authorList>
            <person name="Ward C.M."/>
            <person name="Onetto C.A."/>
            <person name="Borneman A.R."/>
        </authorList>
    </citation>
    <scope>NUCLEOTIDE SEQUENCE [LARGE SCALE GENOMIC DNA]</scope>
    <source>
        <strain evidence="16">AWRI1</strain>
        <tissue evidence="16">Single Adult Female</tissue>
    </source>
</reference>
<keyword evidence="5" id="KW-0732">Signal</keyword>
<evidence type="ECO:0000256" key="8">
    <source>
        <dbReference type="ARBA" id="ARBA00023157"/>
    </source>
</evidence>
<comment type="catalytic activity">
    <reaction evidence="1">
        <text>Random endo-hydrolysis of N-acetyl-beta-D-glucosaminide (1-&gt;4)-beta-linkages in chitin and chitodextrins.</text>
        <dbReference type="EC" id="3.2.1.14"/>
    </reaction>
</comment>
<comment type="similarity">
    <text evidence="2">Belongs to the glycosyl hydrolase 18 family. Chitinase class II subfamily.</text>
</comment>
<dbReference type="GO" id="GO:0008061">
    <property type="term" value="F:chitin binding"/>
    <property type="evidence" value="ECO:0007669"/>
    <property type="project" value="UniProtKB-KW"/>
</dbReference>
<accession>A0AAN9U2S6</accession>
<evidence type="ECO:0000256" key="6">
    <source>
        <dbReference type="ARBA" id="ARBA00022801"/>
    </source>
</evidence>
<feature type="compositionally biased region" description="Low complexity" evidence="13">
    <location>
        <begin position="444"/>
        <end position="463"/>
    </location>
</feature>
<dbReference type="PANTHER" id="PTHR11177:SF144">
    <property type="entry name" value="CHITINASE 5"/>
    <property type="match status" value="1"/>
</dbReference>
<evidence type="ECO:0000256" key="9">
    <source>
        <dbReference type="ARBA" id="ARBA00023277"/>
    </source>
</evidence>
<keyword evidence="10 12" id="KW-0326">Glycosidase</keyword>
<dbReference type="PROSITE" id="PS01095">
    <property type="entry name" value="GH18_1"/>
    <property type="match status" value="1"/>
</dbReference>
<keyword evidence="4" id="KW-0147">Chitin-binding</keyword>
<dbReference type="PROSITE" id="PS50940">
    <property type="entry name" value="CHIT_BIND_II"/>
    <property type="match status" value="1"/>
</dbReference>
<evidence type="ECO:0000256" key="13">
    <source>
        <dbReference type="SAM" id="MobiDB-lite"/>
    </source>
</evidence>
<dbReference type="Gene3D" id="3.20.20.80">
    <property type="entry name" value="Glycosidases"/>
    <property type="match status" value="1"/>
</dbReference>
<dbReference type="GO" id="GO:0008843">
    <property type="term" value="F:endochitinase activity"/>
    <property type="evidence" value="ECO:0007669"/>
    <property type="project" value="UniProtKB-EC"/>
</dbReference>
<dbReference type="FunFam" id="3.20.20.80:FF:000144">
    <property type="entry name" value="Chitinase"/>
    <property type="match status" value="1"/>
</dbReference>
<dbReference type="Gene3D" id="3.10.50.10">
    <property type="match status" value="1"/>
</dbReference>
<comment type="caution">
    <text evidence="16">The sequence shown here is derived from an EMBL/GenBank/DDBJ whole genome shotgun (WGS) entry which is preliminary data.</text>
</comment>
<evidence type="ECO:0000256" key="1">
    <source>
        <dbReference type="ARBA" id="ARBA00000822"/>
    </source>
</evidence>
<evidence type="ECO:0000256" key="11">
    <source>
        <dbReference type="ARBA" id="ARBA00023326"/>
    </source>
</evidence>
<dbReference type="InterPro" id="IPR050314">
    <property type="entry name" value="Glycosyl_Hydrlase_18"/>
</dbReference>
<dbReference type="GO" id="GO:0005576">
    <property type="term" value="C:extracellular region"/>
    <property type="evidence" value="ECO:0007669"/>
    <property type="project" value="InterPro"/>
</dbReference>
<sequence>MISDTGRVVCYFSNWAIYRPGIGQYTIDDIPGSKCTHVIYSFVGVSNVTWEILVLDPEVDIDQHGFKNFTDLRYKYPGLKLELAVGGWGDGGRKYSQMVSLSERRRTFIDSVVEYMFKYKFDGFDVDWEYPGASDRGGSFNDRNLYFYFIEELRRAFDAANPDWEITIAVPLAKFRLQEGYYVEGLCRIVDAVHVMAYDLRGNWAGFADVHSPLYKRPHDQWAYSSLNVNDGLELWENQGCPPRKLIVGVPFYGRTFTLSASNNDYSLGTYINKEAKGGAPGNYTKAKGFLSYYEICTMMKDEEGWTDKWDDVGKCPYTYKGTQWVGYENERSLQIKMDFIKQKGYGGAMIWAVDMDDFHGLCGAKNALIEILHTNMRNYVVPDRQVMTTPTPEWARPPSTTPKDGITSYPSTAITRTSTTTRTTSYYEPTSMKPSKPSKPTKKPSTTTQYTTSSTTTTTTTSAPYIPENEVPVGDIEHEDCVIGDYIQHNDCDKYYRCVYGKKMEFNCREGTVWNHMLKTCDWPQNTDVENCVYQQKI</sequence>
<dbReference type="GO" id="GO:0000272">
    <property type="term" value="P:polysaccharide catabolic process"/>
    <property type="evidence" value="ECO:0007669"/>
    <property type="project" value="UniProtKB-KW"/>
</dbReference>
<protein>
    <recommendedName>
        <fullName evidence="3">chitinase</fullName>
        <ecNumber evidence="3">3.2.1.14</ecNumber>
    </recommendedName>
</protein>
<dbReference type="InterPro" id="IPR029070">
    <property type="entry name" value="Chitinase_insertion_sf"/>
</dbReference>
<evidence type="ECO:0000313" key="17">
    <source>
        <dbReference type="Proteomes" id="UP001367676"/>
    </source>
</evidence>
<evidence type="ECO:0000256" key="2">
    <source>
        <dbReference type="ARBA" id="ARBA00009121"/>
    </source>
</evidence>
<feature type="compositionally biased region" description="Low complexity" evidence="13">
    <location>
        <begin position="416"/>
        <end position="436"/>
    </location>
</feature>
<evidence type="ECO:0000256" key="3">
    <source>
        <dbReference type="ARBA" id="ARBA00012729"/>
    </source>
</evidence>
<keyword evidence="7" id="KW-0146">Chitin degradation</keyword>
<gene>
    <name evidence="16" type="ORF">V9T40_006105</name>
</gene>
<feature type="domain" description="GH18" evidence="15">
    <location>
        <begin position="6"/>
        <end position="380"/>
    </location>
</feature>
<dbReference type="FunFam" id="3.10.50.10:FF:000004">
    <property type="entry name" value="Chitinase 5"/>
    <property type="match status" value="1"/>
</dbReference>
<evidence type="ECO:0000256" key="7">
    <source>
        <dbReference type="ARBA" id="ARBA00023024"/>
    </source>
</evidence>
<evidence type="ECO:0000256" key="5">
    <source>
        <dbReference type="ARBA" id="ARBA00022729"/>
    </source>
</evidence>
<dbReference type="SUPFAM" id="SSF51445">
    <property type="entry name" value="(Trans)glycosidases"/>
    <property type="match status" value="1"/>
</dbReference>
<dbReference type="InterPro" id="IPR036508">
    <property type="entry name" value="Chitin-bd_dom_sf"/>
</dbReference>
<dbReference type="SMART" id="SM00494">
    <property type="entry name" value="ChtBD2"/>
    <property type="match status" value="1"/>
</dbReference>
<dbReference type="InterPro" id="IPR001579">
    <property type="entry name" value="Glyco_hydro_18_chit_AS"/>
</dbReference>
<name>A0AAN9U2S6_9HEMI</name>
<keyword evidence="17" id="KW-1185">Reference proteome</keyword>
<dbReference type="Proteomes" id="UP001367676">
    <property type="component" value="Unassembled WGS sequence"/>
</dbReference>
<feature type="region of interest" description="Disordered" evidence="13">
    <location>
        <begin position="390"/>
        <end position="464"/>
    </location>
</feature>
<dbReference type="PANTHER" id="PTHR11177">
    <property type="entry name" value="CHITINASE"/>
    <property type="match status" value="1"/>
</dbReference>
<evidence type="ECO:0000259" key="14">
    <source>
        <dbReference type="PROSITE" id="PS50940"/>
    </source>
</evidence>
<dbReference type="Gene3D" id="2.170.140.10">
    <property type="entry name" value="Chitin binding domain"/>
    <property type="match status" value="1"/>
</dbReference>
<evidence type="ECO:0000313" key="16">
    <source>
        <dbReference type="EMBL" id="KAK7604919.1"/>
    </source>
</evidence>
<dbReference type="EMBL" id="JBBCAQ010000003">
    <property type="protein sequence ID" value="KAK7604919.1"/>
    <property type="molecule type" value="Genomic_DNA"/>
</dbReference>
<keyword evidence="11" id="KW-0624">Polysaccharide degradation</keyword>
<dbReference type="SUPFAM" id="SSF54556">
    <property type="entry name" value="Chitinase insertion domain"/>
    <property type="match status" value="1"/>
</dbReference>
<dbReference type="AlphaFoldDB" id="A0AAN9U2S6"/>
<dbReference type="SUPFAM" id="SSF57625">
    <property type="entry name" value="Invertebrate chitin-binding proteins"/>
    <property type="match status" value="1"/>
</dbReference>
<dbReference type="PROSITE" id="PS51910">
    <property type="entry name" value="GH18_2"/>
    <property type="match status" value="1"/>
</dbReference>
<keyword evidence="8" id="KW-1015">Disulfide bond</keyword>
<keyword evidence="9" id="KW-0119">Carbohydrate metabolism</keyword>